<keyword evidence="2" id="KW-1185">Reference proteome</keyword>
<dbReference type="Proteomes" id="UP001283109">
    <property type="component" value="Unassembled WGS sequence"/>
</dbReference>
<dbReference type="RefSeq" id="WP_318352589.1">
    <property type="nucleotide sequence ID" value="NZ_JAWQEV010000001.1"/>
</dbReference>
<gene>
    <name evidence="1" type="ORF">R8Z58_04745</name>
</gene>
<evidence type="ECO:0000313" key="2">
    <source>
        <dbReference type="Proteomes" id="UP001283109"/>
    </source>
</evidence>
<sequence>MTGWWRQNAVALGALALLVPALGATVVWNEWSQSSAGALDAPVVVEPGDDAPYGDALLGPAEAEFIDDPLAPPDAQVLRVRIAVEPGDPGFGCGEPVLRELDGAQREWLADTDELSTDWDPQFPGSCPSDATAPYTLDARWVLPLDATGPFAVDVVSFELAPENLRFVVEP</sequence>
<name>A0ABU4GYC1_9MICO</name>
<proteinExistence type="predicted"/>
<reference evidence="1 2" key="1">
    <citation type="submission" date="2023-11" db="EMBL/GenBank/DDBJ databases">
        <title>Draft genome sequence of Microbacterium arthrosphaerae JCM 30492.</title>
        <authorList>
            <person name="Zhang G."/>
            <person name="Ding Y."/>
        </authorList>
    </citation>
    <scope>NUCLEOTIDE SEQUENCE [LARGE SCALE GENOMIC DNA]</scope>
    <source>
        <strain evidence="1 2">JCM 30492</strain>
    </source>
</reference>
<comment type="caution">
    <text evidence="1">The sequence shown here is derived from an EMBL/GenBank/DDBJ whole genome shotgun (WGS) entry which is preliminary data.</text>
</comment>
<evidence type="ECO:0000313" key="1">
    <source>
        <dbReference type="EMBL" id="MDW4572083.1"/>
    </source>
</evidence>
<accession>A0ABU4GYC1</accession>
<dbReference type="EMBL" id="JAWQEV010000001">
    <property type="protein sequence ID" value="MDW4572083.1"/>
    <property type="molecule type" value="Genomic_DNA"/>
</dbReference>
<organism evidence="1 2">
    <name type="scientific">Microbacterium arthrosphaerae</name>
    <dbReference type="NCBI Taxonomy" id="792652"/>
    <lineage>
        <taxon>Bacteria</taxon>
        <taxon>Bacillati</taxon>
        <taxon>Actinomycetota</taxon>
        <taxon>Actinomycetes</taxon>
        <taxon>Micrococcales</taxon>
        <taxon>Microbacteriaceae</taxon>
        <taxon>Microbacterium</taxon>
    </lineage>
</organism>
<protein>
    <submittedName>
        <fullName evidence="1">Uncharacterized protein</fullName>
    </submittedName>
</protein>